<dbReference type="InterPro" id="IPR000845">
    <property type="entry name" value="Nucleoside_phosphorylase_d"/>
</dbReference>
<dbReference type="SMART" id="SM00320">
    <property type="entry name" value="WD40"/>
    <property type="match status" value="12"/>
</dbReference>
<feature type="repeat" description="WD" evidence="3">
    <location>
        <begin position="1262"/>
        <end position="1287"/>
    </location>
</feature>
<keyword evidence="1 3" id="KW-0853">WD repeat</keyword>
<dbReference type="InterPro" id="IPR019775">
    <property type="entry name" value="WD40_repeat_CS"/>
</dbReference>
<evidence type="ECO:0000256" key="1">
    <source>
        <dbReference type="ARBA" id="ARBA00022574"/>
    </source>
</evidence>
<dbReference type="PROSITE" id="PS50294">
    <property type="entry name" value="WD_REPEATS_REGION"/>
    <property type="match status" value="2"/>
</dbReference>
<dbReference type="PANTHER" id="PTHR46082:SF11">
    <property type="entry name" value="AAA+ ATPASE DOMAIN-CONTAINING PROTEIN-RELATED"/>
    <property type="match status" value="1"/>
</dbReference>
<feature type="domain" description="NACHT" evidence="4">
    <location>
        <begin position="388"/>
        <end position="535"/>
    </location>
</feature>
<proteinExistence type="predicted"/>
<dbReference type="PROSITE" id="PS50082">
    <property type="entry name" value="WD_REPEATS_2"/>
    <property type="match status" value="4"/>
</dbReference>
<dbReference type="SUPFAM" id="SSF52540">
    <property type="entry name" value="P-loop containing nucleoside triphosphate hydrolases"/>
    <property type="match status" value="1"/>
</dbReference>
<evidence type="ECO:0000256" key="3">
    <source>
        <dbReference type="PROSITE-ProRule" id="PRU00221"/>
    </source>
</evidence>
<comment type="caution">
    <text evidence="5">The sequence shown here is derived from an EMBL/GenBank/DDBJ whole genome shotgun (WGS) entry which is preliminary data.</text>
</comment>
<dbReference type="CDD" id="cd00200">
    <property type="entry name" value="WD40"/>
    <property type="match status" value="1"/>
</dbReference>
<dbReference type="InterPro" id="IPR056884">
    <property type="entry name" value="NPHP3-like_N"/>
</dbReference>
<dbReference type="Proteomes" id="UP001373714">
    <property type="component" value="Unassembled WGS sequence"/>
</dbReference>
<evidence type="ECO:0000313" key="5">
    <source>
        <dbReference type="EMBL" id="KAK6360849.1"/>
    </source>
</evidence>
<feature type="repeat" description="WD" evidence="3">
    <location>
        <begin position="942"/>
        <end position="983"/>
    </location>
</feature>
<accession>A0AAV9VG70</accession>
<dbReference type="InterPro" id="IPR035994">
    <property type="entry name" value="Nucleoside_phosphorylase_sf"/>
</dbReference>
<dbReference type="Pfam" id="PF00400">
    <property type="entry name" value="WD40"/>
    <property type="match status" value="4"/>
</dbReference>
<evidence type="ECO:0000259" key="4">
    <source>
        <dbReference type="PROSITE" id="PS50837"/>
    </source>
</evidence>
<dbReference type="Gene3D" id="2.130.10.10">
    <property type="entry name" value="YVTN repeat-like/Quinoprotein amine dehydrogenase"/>
    <property type="match status" value="5"/>
</dbReference>
<sequence length="1860" mass="207335">MGAARLMLDEDYGRPEEQHPSDDNTYYLGKIGHHNVVIACLGFGSSGIVSAATVASKMLLSFESVRVSLLVGIGGGIPSEQHDIRLGDIIVSKPGDTTGGIIQYELEHELEHIEKNSKLKRIGSLNRPPALLLKAIASLQSDIAIGKSKIAKYLSEGVAKMEDEDERACYSHQGISNDKLFQADYQHEGKNASCSSCAVDKLVDRSYQRRTTKPYIHYGIIASGNQVVRSSLVRRHLEKELGAICVEMEAAGLMNEFPCLVIRGISDYADSHKNDIWQCYAAATAAAYAKALLEIIPRRQIIEEKTVAEQIKALDEKVTNIVDSNRKIYNMNEKVAQKFDLSRLRPVEGAAFNSYQLNSAEDSQCHPDTRVDLIQEIKAWFQDPEGKTIFWLSGMAGTGKSTVSRTIAQLFARDHHLGASFFFKRGEGDRSHAGKLFTTLASQLVGIVPALVPYVTEAIGQDPSIPAQSLKTQFERLIFQPLSEIAPTIGTKLAIVIDALDECESERDINVTIHLLSKFRCIDGIGLKVFLTSRPELPIRLGFKELSEGTYRDLILHEIPRPIIEHDISAFLRYELAKIRRDYNQRLPGDYRLPDNWPGEPTTKILVDIASPLFIFAATMCRFIGDSRWDPEKQLVRVLEYQTTSQASKFDKTYLPILDQLLDNMNNTEKEYILEEFRTIVGSIVILANPLSINALASLLEASPKAVAHRLDLLHSALSVPDDQNTPVRLLHLSFRDFLLDTEKQGKSPFWIDEKEGHKFLLAQCLKRLSRSDGLRENICNLPSPGFERLNIDHDDIQKNLPADVQYACRYWVYHLEKSQSQISDHECDPVYIFLQEHFLHWLEALSLLGDASQIIHYITTIGASVARECTKARQFTHDAKRFISRNQRCIDSAPLQIYSSGLIFAPETCVIKNTFKARIPGWIHGLPAVEKHWGSVLQTLEGHNSSMINILSFSPDSRLLVSGGNKKTAMLWDVSTGTLLQTFEDCHSNRIWTVVFSPDGQQILTGSSDGTAILWDSNTGEKLYTLQGHRGKISAVIFSPDGKLLFTADSRDIKIWNSDDGSLNRTLTGGWAFAQSIVFSSDATLFASIPDTMIMRIWDSALGTPLRTISIGNDFEATSRVALSHDGRILAVAKRIEVTKPGTLFYALTSSVSLWDLATGVILGEPRGNWGVIVDMVFSSAGLLFAVAKNSGSDALAIWDINTGEQLLELEKMTDKKISITKISPDGEIIAFLSQNNSIEIRDTLSTESPLHVSSQCPEPVGGMSFSPDSKLIASISRGGTIRIWDPNKEMRKIHEIKQSDPSTKMIVVFSPDSKLVATARLNRIQLWDLETETFWAEVSGPWGDIYHILFLPNGKLLNFAQDQRQTMVWKVEKGELDQEIFTEGTVNCIAISPDNKQVALSFGVTNASIGVWNLATKSYCWMLRQEGSSRDIGFSSDSKSLLFVNIKGWFVCDSVSGSTLQSFGSSAFAPVTTALSPNSNFLASVYSNDYVGIRIWDLTVKQTSGSLGDQVDAVEKVLFSPNGKIAASILVKESSQIQIWDLKTGATLRYFDGIYYGSPGLVFSADGRKVAIRTSDRTIDIWRLDDESAMLKLESNFALPDDNPGCFSPDGTLIATKSRSTNALGNEIILWDIATGVARFKIPVSNHTSYIFSPDSIFLAVMGRSIRLWDSNTGILRTTVPTDSSDHLVFSSDGRFMISSVTPAEVSTRKFPFDTPWKTISLTSIPDKKYGFRTAISPDGQLIALYTRNKIFFLDIATGSIMREILEDLLVYKYISFSETGPYLLVDNGYLNIAKFYNPQPVPTLKPQHAFHLRENWITRDGERILWLPQEHRPYRFAFHHNTFMIGTESGLVYFLRF</sequence>
<dbReference type="SUPFAM" id="SSF53167">
    <property type="entry name" value="Purine and uridine phosphorylases"/>
    <property type="match status" value="1"/>
</dbReference>
<dbReference type="InterPro" id="IPR027417">
    <property type="entry name" value="P-loop_NTPase"/>
</dbReference>
<dbReference type="EMBL" id="JAVHNS010000003">
    <property type="protein sequence ID" value="KAK6360849.1"/>
    <property type="molecule type" value="Genomic_DNA"/>
</dbReference>
<dbReference type="InterPro" id="IPR015943">
    <property type="entry name" value="WD40/YVTN_repeat-like_dom_sf"/>
</dbReference>
<dbReference type="SUPFAM" id="SSF50978">
    <property type="entry name" value="WD40 repeat-like"/>
    <property type="match status" value="1"/>
</dbReference>
<name>A0AAV9VG70_9PEZI</name>
<dbReference type="Pfam" id="PF01048">
    <property type="entry name" value="PNP_UDP_1"/>
    <property type="match status" value="1"/>
</dbReference>
<dbReference type="PANTHER" id="PTHR46082">
    <property type="entry name" value="ATP/GTP-BINDING PROTEIN-RELATED"/>
    <property type="match status" value="1"/>
</dbReference>
<organism evidence="5 6">
    <name type="scientific">Orbilia blumenaviensis</name>
    <dbReference type="NCBI Taxonomy" id="1796055"/>
    <lineage>
        <taxon>Eukaryota</taxon>
        <taxon>Fungi</taxon>
        <taxon>Dikarya</taxon>
        <taxon>Ascomycota</taxon>
        <taxon>Pezizomycotina</taxon>
        <taxon>Orbiliomycetes</taxon>
        <taxon>Orbiliales</taxon>
        <taxon>Orbiliaceae</taxon>
        <taxon>Orbilia</taxon>
    </lineage>
</organism>
<keyword evidence="2" id="KW-0677">Repeat</keyword>
<dbReference type="InterPro" id="IPR053137">
    <property type="entry name" value="NLR-like"/>
</dbReference>
<feature type="repeat" description="WD" evidence="3">
    <location>
        <begin position="985"/>
        <end position="1026"/>
    </location>
</feature>
<dbReference type="SUPFAM" id="SSF82171">
    <property type="entry name" value="DPP6 N-terminal domain-like"/>
    <property type="match status" value="2"/>
</dbReference>
<reference evidence="5 6" key="1">
    <citation type="submission" date="2019-10" db="EMBL/GenBank/DDBJ databases">
        <authorList>
            <person name="Palmer J.M."/>
        </authorList>
    </citation>
    <scope>NUCLEOTIDE SEQUENCE [LARGE SCALE GENOMIC DNA]</scope>
    <source>
        <strain evidence="5 6">TWF730</strain>
    </source>
</reference>
<dbReference type="GO" id="GO:0003824">
    <property type="term" value="F:catalytic activity"/>
    <property type="evidence" value="ECO:0007669"/>
    <property type="project" value="InterPro"/>
</dbReference>
<dbReference type="Gene3D" id="3.40.50.1580">
    <property type="entry name" value="Nucleoside phosphorylase domain"/>
    <property type="match status" value="1"/>
</dbReference>
<dbReference type="PROSITE" id="PS00678">
    <property type="entry name" value="WD_REPEATS_1"/>
    <property type="match status" value="1"/>
</dbReference>
<keyword evidence="6" id="KW-1185">Reference proteome</keyword>
<dbReference type="Pfam" id="PF24883">
    <property type="entry name" value="NPHP3_N"/>
    <property type="match status" value="1"/>
</dbReference>
<feature type="repeat" description="WD" evidence="3">
    <location>
        <begin position="1027"/>
        <end position="1067"/>
    </location>
</feature>
<dbReference type="InterPro" id="IPR001680">
    <property type="entry name" value="WD40_rpt"/>
</dbReference>
<dbReference type="Gene3D" id="3.40.50.300">
    <property type="entry name" value="P-loop containing nucleotide triphosphate hydrolases"/>
    <property type="match status" value="1"/>
</dbReference>
<dbReference type="InterPro" id="IPR007111">
    <property type="entry name" value="NACHT_NTPase"/>
</dbReference>
<dbReference type="InterPro" id="IPR036322">
    <property type="entry name" value="WD40_repeat_dom_sf"/>
</dbReference>
<dbReference type="PROSITE" id="PS50837">
    <property type="entry name" value="NACHT"/>
    <property type="match status" value="1"/>
</dbReference>
<gene>
    <name evidence="5" type="ORF">TWF730_006965</name>
</gene>
<evidence type="ECO:0000256" key="2">
    <source>
        <dbReference type="ARBA" id="ARBA00022737"/>
    </source>
</evidence>
<evidence type="ECO:0000313" key="6">
    <source>
        <dbReference type="Proteomes" id="UP001373714"/>
    </source>
</evidence>
<dbReference type="GO" id="GO:0009116">
    <property type="term" value="P:nucleoside metabolic process"/>
    <property type="evidence" value="ECO:0007669"/>
    <property type="project" value="InterPro"/>
</dbReference>
<protein>
    <recommendedName>
        <fullName evidence="4">NACHT domain-containing protein</fullName>
    </recommendedName>
</protein>